<dbReference type="Proteomes" id="UP000050761">
    <property type="component" value="Unassembled WGS sequence"/>
</dbReference>
<evidence type="ECO:0000259" key="3">
    <source>
        <dbReference type="Pfam" id="PF06441"/>
    </source>
</evidence>
<evidence type="ECO:0000313" key="5">
    <source>
        <dbReference type="Proteomes" id="UP000050761"/>
    </source>
</evidence>
<evidence type="ECO:0000313" key="6">
    <source>
        <dbReference type="WBParaSite" id="HPBE_0001387801-mRNA-1"/>
    </source>
</evidence>
<dbReference type="WBParaSite" id="HPBE_0001387801-mRNA-1">
    <property type="protein sequence ID" value="HPBE_0001387801-mRNA-1"/>
    <property type="gene ID" value="HPBE_0001387801"/>
</dbReference>
<dbReference type="EMBL" id="UZAH01028113">
    <property type="protein sequence ID" value="VDO97737.1"/>
    <property type="molecule type" value="Genomic_DNA"/>
</dbReference>
<protein>
    <submittedName>
        <fullName evidence="6">EHN domain-containing protein</fullName>
    </submittedName>
</protein>
<dbReference type="GO" id="GO:0097176">
    <property type="term" value="P:epoxide metabolic process"/>
    <property type="evidence" value="ECO:0007669"/>
    <property type="project" value="TreeGrafter"/>
</dbReference>
<dbReference type="Pfam" id="PF06441">
    <property type="entry name" value="EHN"/>
    <property type="match status" value="1"/>
</dbReference>
<dbReference type="PANTHER" id="PTHR21661:SF16">
    <property type="entry name" value="EPOXIDE HYDROLASE"/>
    <property type="match status" value="1"/>
</dbReference>
<comment type="similarity">
    <text evidence="1">Belongs to the peptidase S33 family.</text>
</comment>
<dbReference type="SUPFAM" id="SSF53474">
    <property type="entry name" value="alpha/beta-Hydrolases"/>
    <property type="match status" value="1"/>
</dbReference>
<reference evidence="6" key="2">
    <citation type="submission" date="2019-09" db="UniProtKB">
        <authorList>
            <consortium name="WormBaseParasite"/>
        </authorList>
    </citation>
    <scope>IDENTIFICATION</scope>
</reference>
<sequence>MTMLCRWFSVFITLLILAIPLLFSIWIEYVPHHEVIRMDEDLPFDFRVGAKDNEKINVFNVDISDEQIEELKTRLSADRLVAALEDCSLCKDRQAFLRNLSDVMLQFNWKQHQHFLNTFKQYRTEIEGLAIHFVRISLPKEPSKDTVPILLLHGFPGSYWDFYKVIPILTNPVRFGFDFGVKRPLLFEVIVPRDALVSSPLGTASFLMSVWSRFSSRDRSELLNRLFTLDELATVSYLYYLTETTPHALRIMHTFFDDDLPTQRLQVRIPCGILQSPEAPWRNSRWIARHRFLNVTSFTEASRETLCEESREGGTADGYAGEPHAIGQVVRDPSSQHYSVAEGLEAAGRLSIGYIRVLSPKAPLWISLMALP</sequence>
<name>A0A3P8ALG7_HELPZ</name>
<evidence type="ECO:0000256" key="2">
    <source>
        <dbReference type="ARBA" id="ARBA00022801"/>
    </source>
</evidence>
<reference evidence="4 5" key="1">
    <citation type="submission" date="2018-11" db="EMBL/GenBank/DDBJ databases">
        <authorList>
            <consortium name="Pathogen Informatics"/>
        </authorList>
    </citation>
    <scope>NUCLEOTIDE SEQUENCE [LARGE SCALE GENOMIC DNA]</scope>
</reference>
<keyword evidence="5" id="KW-1185">Reference proteome</keyword>
<organism evidence="4">
    <name type="scientific">Heligmosomoides polygyrus</name>
    <name type="common">Parasitic roundworm</name>
    <dbReference type="NCBI Taxonomy" id="6339"/>
    <lineage>
        <taxon>Eukaryota</taxon>
        <taxon>Metazoa</taxon>
        <taxon>Ecdysozoa</taxon>
        <taxon>Nematoda</taxon>
        <taxon>Chromadorea</taxon>
        <taxon>Rhabditida</taxon>
        <taxon>Rhabditina</taxon>
        <taxon>Rhabditomorpha</taxon>
        <taxon>Strongyloidea</taxon>
        <taxon>Heligmosomidae</taxon>
        <taxon>Heligmosomoides</taxon>
    </lineage>
</organism>
<evidence type="ECO:0000256" key="1">
    <source>
        <dbReference type="ARBA" id="ARBA00010088"/>
    </source>
</evidence>
<proteinExistence type="inferred from homology"/>
<gene>
    <name evidence="4" type="ORF">HPBE_LOCUS13879</name>
</gene>
<evidence type="ECO:0000313" key="4">
    <source>
        <dbReference type="EMBL" id="VDO97737.1"/>
    </source>
</evidence>
<dbReference type="InterPro" id="IPR010497">
    <property type="entry name" value="Epoxide_hydro_N"/>
</dbReference>
<keyword evidence="2" id="KW-0378">Hydrolase</keyword>
<accession>A0A3P8ALG7</accession>
<dbReference type="AlphaFoldDB" id="A0A3P8ALG7"/>
<dbReference type="OrthoDB" id="7130006at2759"/>
<dbReference type="InterPro" id="IPR029058">
    <property type="entry name" value="AB_hydrolase_fold"/>
</dbReference>
<feature type="domain" description="Epoxide hydrolase N-terminal" evidence="3">
    <location>
        <begin position="57"/>
        <end position="162"/>
    </location>
</feature>
<dbReference type="Gene3D" id="3.40.50.1820">
    <property type="entry name" value="alpha/beta hydrolase"/>
    <property type="match status" value="2"/>
</dbReference>
<dbReference type="GO" id="GO:0004301">
    <property type="term" value="F:epoxide hydrolase activity"/>
    <property type="evidence" value="ECO:0007669"/>
    <property type="project" value="TreeGrafter"/>
</dbReference>
<dbReference type="PANTHER" id="PTHR21661">
    <property type="entry name" value="EPOXIDE HYDROLASE 1-RELATED"/>
    <property type="match status" value="1"/>
</dbReference>